<dbReference type="Proteomes" id="UP001596977">
    <property type="component" value="Unassembled WGS sequence"/>
</dbReference>
<protein>
    <submittedName>
        <fullName evidence="2">Type II toxin-antitoxin system VapC family toxin</fullName>
    </submittedName>
</protein>
<proteinExistence type="predicted"/>
<organism evidence="2 3">
    <name type="scientific">Sphingomonas canadensis</name>
    <dbReference type="NCBI Taxonomy" id="1219257"/>
    <lineage>
        <taxon>Bacteria</taxon>
        <taxon>Pseudomonadati</taxon>
        <taxon>Pseudomonadota</taxon>
        <taxon>Alphaproteobacteria</taxon>
        <taxon>Sphingomonadales</taxon>
        <taxon>Sphingomonadaceae</taxon>
        <taxon>Sphingomonas</taxon>
    </lineage>
</organism>
<dbReference type="Gene3D" id="3.40.50.1010">
    <property type="entry name" value="5'-nuclease"/>
    <property type="match status" value="1"/>
</dbReference>
<evidence type="ECO:0000313" key="3">
    <source>
        <dbReference type="Proteomes" id="UP001596977"/>
    </source>
</evidence>
<dbReference type="InterPro" id="IPR029060">
    <property type="entry name" value="PIN-like_dom_sf"/>
</dbReference>
<feature type="domain" description="PIN" evidence="1">
    <location>
        <begin position="5"/>
        <end position="118"/>
    </location>
</feature>
<sequence>MSDAYVLDASAVLAVLFGEPGAENIYPLLRLSLISAVNLSETVAKAQERGVPDSEMELSLKEFPLAVVPFDAEQAVAAGRLRAATRSLGLSFGDRACLALAMAKGAVAVTMDRSWAALDLPVAVQVARA</sequence>
<gene>
    <name evidence="2" type="ORF">ACFQ1E_12980</name>
</gene>
<dbReference type="SUPFAM" id="SSF88723">
    <property type="entry name" value="PIN domain-like"/>
    <property type="match status" value="1"/>
</dbReference>
<dbReference type="RefSeq" id="WP_264944988.1">
    <property type="nucleotide sequence ID" value="NZ_JAPDRA010000006.1"/>
</dbReference>
<dbReference type="InterPro" id="IPR002716">
    <property type="entry name" value="PIN_dom"/>
</dbReference>
<comment type="caution">
    <text evidence="2">The sequence shown here is derived from an EMBL/GenBank/DDBJ whole genome shotgun (WGS) entry which is preliminary data.</text>
</comment>
<dbReference type="Pfam" id="PF01850">
    <property type="entry name" value="PIN"/>
    <property type="match status" value="1"/>
</dbReference>
<keyword evidence="3" id="KW-1185">Reference proteome</keyword>
<reference evidence="3" key="1">
    <citation type="journal article" date="2019" name="Int. J. Syst. Evol. Microbiol.">
        <title>The Global Catalogue of Microorganisms (GCM) 10K type strain sequencing project: providing services to taxonomists for standard genome sequencing and annotation.</title>
        <authorList>
            <consortium name="The Broad Institute Genomics Platform"/>
            <consortium name="The Broad Institute Genome Sequencing Center for Infectious Disease"/>
            <person name="Wu L."/>
            <person name="Ma J."/>
        </authorList>
    </citation>
    <scope>NUCLEOTIDE SEQUENCE [LARGE SCALE GENOMIC DNA]</scope>
    <source>
        <strain evidence="3">CCUG 62982</strain>
    </source>
</reference>
<evidence type="ECO:0000259" key="1">
    <source>
        <dbReference type="Pfam" id="PF01850"/>
    </source>
</evidence>
<dbReference type="EMBL" id="JBHTJG010000006">
    <property type="protein sequence ID" value="MFD0947257.1"/>
    <property type="molecule type" value="Genomic_DNA"/>
</dbReference>
<dbReference type="CDD" id="cd18682">
    <property type="entry name" value="PIN_VapC-like"/>
    <property type="match status" value="1"/>
</dbReference>
<name>A0ABW3HCN0_9SPHN</name>
<evidence type="ECO:0000313" key="2">
    <source>
        <dbReference type="EMBL" id="MFD0947257.1"/>
    </source>
</evidence>
<accession>A0ABW3HCN0</accession>